<evidence type="ECO:0000313" key="6">
    <source>
        <dbReference type="Proteomes" id="UP000602905"/>
    </source>
</evidence>
<evidence type="ECO:0000256" key="1">
    <source>
        <dbReference type="ARBA" id="ARBA00022729"/>
    </source>
</evidence>
<sequence>MRLSVAISLAAAALARAGNVVWDGSFDPFSTPDDFNKWSWANRAGTYQYVSDSTIQSIFIASAGPFVLIPHINSGQPSDYLALSSSYKNPAITRESKGLKLSISPNATWNSQMERTELIPEGTADLGTGNLFYHFSVKRSNTNAPNSALEHQVMFFESHFTELKYGVGSNPTDLQWLVSGSSKWSTPFTADTWFNFAYDIDFGAKTVGLWASTGGAPLTKVVQNVAANTFTDSHDFHVGVLRIVNQPGIEDWYFSGVYIESGPITTAIGSGTSNPPTTTSAPVTTTTSPPTTPLPGTTLAPTTSASAGTVPQWGQCGGTGYNGPTACISPYTCKAVSPPYYYQCL</sequence>
<evidence type="ECO:0000313" key="5">
    <source>
        <dbReference type="EMBL" id="KAF8698391.1"/>
    </source>
</evidence>
<name>A0A8H7LPB1_9AGAM</name>
<organism evidence="5 6">
    <name type="scientific">Rhizoctonia solani</name>
    <dbReference type="NCBI Taxonomy" id="456999"/>
    <lineage>
        <taxon>Eukaryota</taxon>
        <taxon>Fungi</taxon>
        <taxon>Dikarya</taxon>
        <taxon>Basidiomycota</taxon>
        <taxon>Agaricomycotina</taxon>
        <taxon>Agaricomycetes</taxon>
        <taxon>Cantharellales</taxon>
        <taxon>Ceratobasidiaceae</taxon>
        <taxon>Rhizoctonia</taxon>
    </lineage>
</organism>
<dbReference type="Pfam" id="PF00734">
    <property type="entry name" value="CBM_1"/>
    <property type="match status" value="1"/>
</dbReference>
<dbReference type="GO" id="GO:0005975">
    <property type="term" value="P:carbohydrate metabolic process"/>
    <property type="evidence" value="ECO:0007669"/>
    <property type="project" value="InterPro"/>
</dbReference>
<feature type="region of interest" description="Disordered" evidence="2">
    <location>
        <begin position="268"/>
        <end position="296"/>
    </location>
</feature>
<feature type="non-terminal residue" evidence="5">
    <location>
        <position position="1"/>
    </location>
</feature>
<dbReference type="EMBL" id="JACYCD010000262">
    <property type="protein sequence ID" value="KAF8698391.1"/>
    <property type="molecule type" value="Genomic_DNA"/>
</dbReference>
<dbReference type="SUPFAM" id="SSF57180">
    <property type="entry name" value="Cellulose-binding domain"/>
    <property type="match status" value="1"/>
</dbReference>
<dbReference type="GO" id="GO:0005576">
    <property type="term" value="C:extracellular region"/>
    <property type="evidence" value="ECO:0007669"/>
    <property type="project" value="InterPro"/>
</dbReference>
<dbReference type="SMART" id="SM00236">
    <property type="entry name" value="fCBD"/>
    <property type="match status" value="1"/>
</dbReference>
<accession>A0A8H7LPB1</accession>
<feature type="compositionally biased region" description="Low complexity" evidence="2">
    <location>
        <begin position="269"/>
        <end position="296"/>
    </location>
</feature>
<protein>
    <submittedName>
        <fullName evidence="5">Carbohydrate-binding module family 1 protein</fullName>
    </submittedName>
</protein>
<dbReference type="PANTHER" id="PTHR34612:SF6">
    <property type="entry name" value="GLYCOSIDE HYDROLASE 131 CATALYTIC N-TERMINAL DOMAIN-CONTAINING PROTEIN"/>
    <property type="match status" value="1"/>
</dbReference>
<feature type="domain" description="CBM1" evidence="4">
    <location>
        <begin position="308"/>
        <end position="345"/>
    </location>
</feature>
<proteinExistence type="predicted"/>
<dbReference type="Gene3D" id="2.60.120.1160">
    <property type="match status" value="1"/>
</dbReference>
<dbReference type="AlphaFoldDB" id="A0A8H7LPB1"/>
<keyword evidence="1 3" id="KW-0732">Signal</keyword>
<feature type="signal peptide" evidence="3">
    <location>
        <begin position="1"/>
        <end position="17"/>
    </location>
</feature>
<dbReference type="PROSITE" id="PS51164">
    <property type="entry name" value="CBM1_2"/>
    <property type="match status" value="1"/>
</dbReference>
<evidence type="ECO:0000259" key="4">
    <source>
        <dbReference type="PROSITE" id="PS51164"/>
    </source>
</evidence>
<dbReference type="OrthoDB" id="120072at2759"/>
<dbReference type="PANTHER" id="PTHR34612">
    <property type="entry name" value="GH131_N DOMAIN-CONTAINING PROTEIN"/>
    <property type="match status" value="1"/>
</dbReference>
<dbReference type="Proteomes" id="UP000602905">
    <property type="component" value="Unassembled WGS sequence"/>
</dbReference>
<reference evidence="5" key="1">
    <citation type="submission" date="2020-09" db="EMBL/GenBank/DDBJ databases">
        <title>Comparative genome analyses of four rice-infecting Rhizoctonia solani isolates reveal extensive enrichment of homogalacturonan modification genes.</title>
        <authorList>
            <person name="Lee D.-Y."/>
            <person name="Jeon J."/>
            <person name="Kim K.-T."/>
            <person name="Cheong K."/>
            <person name="Song H."/>
            <person name="Choi G."/>
            <person name="Ko J."/>
            <person name="Opiyo S.O."/>
            <person name="Zuo S."/>
            <person name="Madhav S."/>
            <person name="Lee Y.-H."/>
            <person name="Wang G.-L."/>
        </authorList>
    </citation>
    <scope>NUCLEOTIDE SEQUENCE</scope>
    <source>
        <strain evidence="5">AG1-IA WGL</strain>
    </source>
</reference>
<dbReference type="InterPro" id="IPR035971">
    <property type="entry name" value="CBD_sf"/>
</dbReference>
<evidence type="ECO:0000256" key="3">
    <source>
        <dbReference type="SAM" id="SignalP"/>
    </source>
</evidence>
<dbReference type="GO" id="GO:0030248">
    <property type="term" value="F:cellulose binding"/>
    <property type="evidence" value="ECO:0007669"/>
    <property type="project" value="InterPro"/>
</dbReference>
<dbReference type="InterPro" id="IPR041524">
    <property type="entry name" value="GH131_N"/>
</dbReference>
<feature type="chain" id="PRO_5034552851" evidence="3">
    <location>
        <begin position="18"/>
        <end position="345"/>
    </location>
</feature>
<evidence type="ECO:0000256" key="2">
    <source>
        <dbReference type="SAM" id="MobiDB-lite"/>
    </source>
</evidence>
<comment type="caution">
    <text evidence="5">The sequence shown here is derived from an EMBL/GenBank/DDBJ whole genome shotgun (WGS) entry which is preliminary data.</text>
</comment>
<dbReference type="Pfam" id="PF18271">
    <property type="entry name" value="GH131_N"/>
    <property type="match status" value="1"/>
</dbReference>
<dbReference type="InterPro" id="IPR000254">
    <property type="entry name" value="CBD"/>
</dbReference>
<gene>
    <name evidence="5" type="ORF">RHS03_07560</name>
</gene>